<evidence type="ECO:0000313" key="2">
    <source>
        <dbReference type="EMBL" id="MBM7643135.1"/>
    </source>
</evidence>
<reference evidence="2 3" key="1">
    <citation type="submission" date="2021-01" db="EMBL/GenBank/DDBJ databases">
        <title>Genomic Encyclopedia of Type Strains, Phase IV (KMG-IV): sequencing the most valuable type-strain genomes for metagenomic binning, comparative biology and taxonomic classification.</title>
        <authorList>
            <person name="Goeker M."/>
        </authorList>
    </citation>
    <scope>NUCLEOTIDE SEQUENCE [LARGE SCALE GENOMIC DNA]</scope>
    <source>
        <strain evidence="2 3">DSM 27382</strain>
    </source>
</reference>
<accession>A0ABS2PTV1</accession>
<protein>
    <recommendedName>
        <fullName evidence="4">Flagellar FliJ protein</fullName>
    </recommendedName>
</protein>
<keyword evidence="3" id="KW-1185">Reference proteome</keyword>
<sequence length="130" mass="16133">MDKWDKVRSEALTETRVLEDMERDHRQLQRQFDEDYSDINAHRFNIESQIEGRYYDIQRLPQNELYDFNHAREALNLYQEANEEFYLFRKRLLDDALEREEMEYQKKHRSQLEKVDSLRAEMRRIANGWN</sequence>
<evidence type="ECO:0008006" key="4">
    <source>
        <dbReference type="Google" id="ProtNLM"/>
    </source>
</evidence>
<keyword evidence="1" id="KW-0175">Coiled coil</keyword>
<dbReference type="Proteomes" id="UP000697472">
    <property type="component" value="Unassembled WGS sequence"/>
</dbReference>
<comment type="caution">
    <text evidence="2">The sequence shown here is derived from an EMBL/GenBank/DDBJ whole genome shotgun (WGS) entry which is preliminary data.</text>
</comment>
<feature type="coiled-coil region" evidence="1">
    <location>
        <begin position="11"/>
        <end position="38"/>
    </location>
</feature>
<gene>
    <name evidence="2" type="ORF">JOC28_001436</name>
</gene>
<evidence type="ECO:0000256" key="1">
    <source>
        <dbReference type="SAM" id="Coils"/>
    </source>
</evidence>
<proteinExistence type="predicted"/>
<dbReference type="EMBL" id="JAFBEH010000029">
    <property type="protein sequence ID" value="MBM7643135.1"/>
    <property type="molecule type" value="Genomic_DNA"/>
</dbReference>
<name>A0ABS2PTV1_9STRE</name>
<evidence type="ECO:0000313" key="3">
    <source>
        <dbReference type="Proteomes" id="UP000697472"/>
    </source>
</evidence>
<organism evidence="2 3">
    <name type="scientific">Streptococcus loxodontisalivarius</name>
    <dbReference type="NCBI Taxonomy" id="1349415"/>
    <lineage>
        <taxon>Bacteria</taxon>
        <taxon>Bacillati</taxon>
        <taxon>Bacillota</taxon>
        <taxon>Bacilli</taxon>
        <taxon>Lactobacillales</taxon>
        <taxon>Streptococcaceae</taxon>
        <taxon>Streptococcus</taxon>
    </lineage>
</organism>
<dbReference type="RefSeq" id="WP_205010004.1">
    <property type="nucleotide sequence ID" value="NZ_JAFBEH010000029.1"/>
</dbReference>